<evidence type="ECO:0000256" key="1">
    <source>
        <dbReference type="SAM" id="MobiDB-lite"/>
    </source>
</evidence>
<dbReference type="SUPFAM" id="SSF48452">
    <property type="entry name" value="TPR-like"/>
    <property type="match status" value="1"/>
</dbReference>
<evidence type="ECO:0000313" key="4">
    <source>
        <dbReference type="Proteomes" id="UP001218218"/>
    </source>
</evidence>
<dbReference type="Gene3D" id="1.25.40.10">
    <property type="entry name" value="Tetratricopeptide repeat domain"/>
    <property type="match status" value="1"/>
</dbReference>
<accession>A0AAD7A4T9</accession>
<gene>
    <name evidence="3" type="ORF">DFH08DRAFT_959249</name>
</gene>
<keyword evidence="2" id="KW-1133">Transmembrane helix</keyword>
<dbReference type="EMBL" id="JARIHO010000016">
    <property type="protein sequence ID" value="KAJ7349053.1"/>
    <property type="molecule type" value="Genomic_DNA"/>
</dbReference>
<proteinExistence type="predicted"/>
<dbReference type="AlphaFoldDB" id="A0AAD7A4T9"/>
<feature type="region of interest" description="Disordered" evidence="1">
    <location>
        <begin position="334"/>
        <end position="404"/>
    </location>
</feature>
<dbReference type="Pfam" id="PF13374">
    <property type="entry name" value="TPR_10"/>
    <property type="match status" value="1"/>
</dbReference>
<protein>
    <submittedName>
        <fullName evidence="3">Uncharacterized protein</fullName>
    </submittedName>
</protein>
<comment type="caution">
    <text evidence="3">The sequence shown here is derived from an EMBL/GenBank/DDBJ whole genome shotgun (WGS) entry which is preliminary data.</text>
</comment>
<keyword evidence="2" id="KW-0812">Transmembrane</keyword>
<dbReference type="InterPro" id="IPR011990">
    <property type="entry name" value="TPR-like_helical_dom_sf"/>
</dbReference>
<feature type="compositionally biased region" description="Polar residues" evidence="1">
    <location>
        <begin position="378"/>
        <end position="387"/>
    </location>
</feature>
<reference evidence="3" key="1">
    <citation type="submission" date="2023-03" db="EMBL/GenBank/DDBJ databases">
        <title>Massive genome expansion in bonnet fungi (Mycena s.s.) driven by repeated elements and novel gene families across ecological guilds.</title>
        <authorList>
            <consortium name="Lawrence Berkeley National Laboratory"/>
            <person name="Harder C.B."/>
            <person name="Miyauchi S."/>
            <person name="Viragh M."/>
            <person name="Kuo A."/>
            <person name="Thoen E."/>
            <person name="Andreopoulos B."/>
            <person name="Lu D."/>
            <person name="Skrede I."/>
            <person name="Drula E."/>
            <person name="Henrissat B."/>
            <person name="Morin E."/>
            <person name="Kohler A."/>
            <person name="Barry K."/>
            <person name="LaButti K."/>
            <person name="Morin E."/>
            <person name="Salamov A."/>
            <person name="Lipzen A."/>
            <person name="Mereny Z."/>
            <person name="Hegedus B."/>
            <person name="Baldrian P."/>
            <person name="Stursova M."/>
            <person name="Weitz H."/>
            <person name="Taylor A."/>
            <person name="Grigoriev I.V."/>
            <person name="Nagy L.G."/>
            <person name="Martin F."/>
            <person name="Kauserud H."/>
        </authorList>
    </citation>
    <scope>NUCLEOTIDE SEQUENCE</scope>
    <source>
        <strain evidence="3">CBHHK002</strain>
    </source>
</reference>
<keyword evidence="2" id="KW-0472">Membrane</keyword>
<sequence>MENIRTFLEPNSDHPPPELYVTSSMEISLGSDNGIYIEDAVRAFYTFPSHPCDHLIQNIFITHFDEAIVILRDVVEKSYSNTITIQWVLHTINNIILFLSTPNQLALLWVSARTIQHFGAILARRESDWEWVLSTLGRNNKALAAAQEAVSVYSENVLHMWGNNLYTIRKQELGANAFHTLSLRLVISEKPGQALLHAEKATELYRELVALAPRHLPTLTSSLQNLGSILWDVGRRDKAVAACEEAVGIMRKVSSSETYFLPTLAEALEQLAGYLGEKGDVGGASAAAAECAEVRREFAVLPPEPEFLFEKVVDMMESDDEWETSTPACVSEADDKYHDASEGPSVEAVESDDEADEYHDASEPPTSIKPLALISEFPSRSSTSTPGPATDIDAPVQANPAGDSATVTGLDGSSTLAVQNPTATDTAKSIFSQPLEVNVKLRLRSTLMDIVWWVLLGISFAIAAIAWRRVA</sequence>
<evidence type="ECO:0000313" key="3">
    <source>
        <dbReference type="EMBL" id="KAJ7349053.1"/>
    </source>
</evidence>
<keyword evidence="4" id="KW-1185">Reference proteome</keyword>
<evidence type="ECO:0000256" key="2">
    <source>
        <dbReference type="SAM" id="Phobius"/>
    </source>
</evidence>
<organism evidence="3 4">
    <name type="scientific">Mycena albidolilacea</name>
    <dbReference type="NCBI Taxonomy" id="1033008"/>
    <lineage>
        <taxon>Eukaryota</taxon>
        <taxon>Fungi</taxon>
        <taxon>Dikarya</taxon>
        <taxon>Basidiomycota</taxon>
        <taxon>Agaricomycotina</taxon>
        <taxon>Agaricomycetes</taxon>
        <taxon>Agaricomycetidae</taxon>
        <taxon>Agaricales</taxon>
        <taxon>Marasmiineae</taxon>
        <taxon>Mycenaceae</taxon>
        <taxon>Mycena</taxon>
    </lineage>
</organism>
<feature type="transmembrane region" description="Helical" evidence="2">
    <location>
        <begin position="450"/>
        <end position="467"/>
    </location>
</feature>
<dbReference type="Proteomes" id="UP001218218">
    <property type="component" value="Unassembled WGS sequence"/>
</dbReference>
<name>A0AAD7A4T9_9AGAR</name>